<evidence type="ECO:0000256" key="2">
    <source>
        <dbReference type="ARBA" id="ARBA00023015"/>
    </source>
</evidence>
<protein>
    <recommendedName>
        <fullName evidence="6">LysR substrate-binding domain-containing protein</fullName>
    </recommendedName>
</protein>
<evidence type="ECO:0000313" key="8">
    <source>
        <dbReference type="Proteomes" id="UP000248544"/>
    </source>
</evidence>
<feature type="compositionally biased region" description="Basic residues" evidence="5">
    <location>
        <begin position="21"/>
        <end position="32"/>
    </location>
</feature>
<keyword evidence="4" id="KW-0804">Transcription</keyword>
<dbReference type="InterPro" id="IPR005119">
    <property type="entry name" value="LysR_subst-bd"/>
</dbReference>
<dbReference type="EMBL" id="POUA01000134">
    <property type="protein sequence ID" value="PZG43672.1"/>
    <property type="molecule type" value="Genomic_DNA"/>
</dbReference>
<comment type="similarity">
    <text evidence="1">Belongs to the LysR transcriptional regulatory family.</text>
</comment>
<dbReference type="SUPFAM" id="SSF53850">
    <property type="entry name" value="Periplasmic binding protein-like II"/>
    <property type="match status" value="1"/>
</dbReference>
<organism evidence="7 8">
    <name type="scientific">Spongiactinospora gelatinilytica</name>
    <dbReference type="NCBI Taxonomy" id="2666298"/>
    <lineage>
        <taxon>Bacteria</taxon>
        <taxon>Bacillati</taxon>
        <taxon>Actinomycetota</taxon>
        <taxon>Actinomycetes</taxon>
        <taxon>Streptosporangiales</taxon>
        <taxon>Streptosporangiaceae</taxon>
        <taxon>Spongiactinospora</taxon>
    </lineage>
</organism>
<reference evidence="7 8" key="1">
    <citation type="submission" date="2018-01" db="EMBL/GenBank/DDBJ databases">
        <title>Draft genome sequence of Sphaerisporangium sp. 7K107.</title>
        <authorList>
            <person name="Sahin N."/>
            <person name="Saygin H."/>
            <person name="Ay H."/>
        </authorList>
    </citation>
    <scope>NUCLEOTIDE SEQUENCE [LARGE SCALE GENOMIC DNA]</scope>
    <source>
        <strain evidence="7 8">7K107</strain>
    </source>
</reference>
<feature type="compositionally biased region" description="Basic and acidic residues" evidence="5">
    <location>
        <begin position="1"/>
        <end position="15"/>
    </location>
</feature>
<proteinExistence type="inferred from homology"/>
<dbReference type="GO" id="GO:0003677">
    <property type="term" value="F:DNA binding"/>
    <property type="evidence" value="ECO:0007669"/>
    <property type="project" value="UniProtKB-KW"/>
</dbReference>
<keyword evidence="3" id="KW-0238">DNA-binding</keyword>
<evidence type="ECO:0000256" key="1">
    <source>
        <dbReference type="ARBA" id="ARBA00009437"/>
    </source>
</evidence>
<dbReference type="PANTHER" id="PTHR30346">
    <property type="entry name" value="TRANSCRIPTIONAL DUAL REGULATOR HCAR-RELATED"/>
    <property type="match status" value="1"/>
</dbReference>
<dbReference type="Pfam" id="PF03466">
    <property type="entry name" value="LysR_substrate"/>
    <property type="match status" value="1"/>
</dbReference>
<keyword evidence="2" id="KW-0805">Transcription regulation</keyword>
<evidence type="ECO:0000256" key="5">
    <source>
        <dbReference type="SAM" id="MobiDB-lite"/>
    </source>
</evidence>
<accession>A0A2W2G759</accession>
<keyword evidence="8" id="KW-1185">Reference proteome</keyword>
<dbReference type="Proteomes" id="UP000248544">
    <property type="component" value="Unassembled WGS sequence"/>
</dbReference>
<dbReference type="GO" id="GO:0003700">
    <property type="term" value="F:DNA-binding transcription factor activity"/>
    <property type="evidence" value="ECO:0007669"/>
    <property type="project" value="TreeGrafter"/>
</dbReference>
<dbReference type="Gene3D" id="3.40.190.10">
    <property type="entry name" value="Periplasmic binding protein-like II"/>
    <property type="match status" value="1"/>
</dbReference>
<comment type="caution">
    <text evidence="7">The sequence shown here is derived from an EMBL/GenBank/DDBJ whole genome shotgun (WGS) entry which is preliminary data.</text>
</comment>
<feature type="domain" description="LysR substrate-binding" evidence="6">
    <location>
        <begin position="25"/>
        <end position="143"/>
    </location>
</feature>
<name>A0A2W2G759_9ACTN</name>
<dbReference type="AlphaFoldDB" id="A0A2W2G759"/>
<evidence type="ECO:0000259" key="6">
    <source>
        <dbReference type="Pfam" id="PF03466"/>
    </source>
</evidence>
<dbReference type="PANTHER" id="PTHR30346:SF0">
    <property type="entry name" value="HCA OPERON TRANSCRIPTIONAL ACTIVATOR HCAR"/>
    <property type="match status" value="1"/>
</dbReference>
<dbReference type="CDD" id="cd05466">
    <property type="entry name" value="PBP2_LTTR_substrate"/>
    <property type="match status" value="1"/>
</dbReference>
<feature type="region of interest" description="Disordered" evidence="5">
    <location>
        <begin position="1"/>
        <end position="37"/>
    </location>
</feature>
<evidence type="ECO:0000256" key="4">
    <source>
        <dbReference type="ARBA" id="ARBA00023163"/>
    </source>
</evidence>
<evidence type="ECO:0000313" key="7">
    <source>
        <dbReference type="EMBL" id="PZG43672.1"/>
    </source>
</evidence>
<gene>
    <name evidence="7" type="ORF">C1I98_18115</name>
</gene>
<dbReference type="GO" id="GO:0032993">
    <property type="term" value="C:protein-DNA complex"/>
    <property type="evidence" value="ECO:0007669"/>
    <property type="project" value="TreeGrafter"/>
</dbReference>
<evidence type="ECO:0000256" key="3">
    <source>
        <dbReference type="ARBA" id="ARBA00023125"/>
    </source>
</evidence>
<sequence length="151" mass="16022">MEGSLPHRERGRGGRVESGSARKRPATHRLAGKKSITPEDFAGEALVPCTGATAAWSGFWRLEPRPGGRPAPLGPLVVDTFEDKLELIADGAAVAVLPAGDRRGTLRDDLAVVPIDDAPPCQVAVITRAGDRDPLVVHFRESAGRFLTRAA</sequence>